<dbReference type="EMBL" id="AGNL01008383">
    <property type="protein sequence ID" value="EJK70544.1"/>
    <property type="molecule type" value="Genomic_DNA"/>
</dbReference>
<feature type="non-terminal residue" evidence="1">
    <location>
        <position position="405"/>
    </location>
</feature>
<dbReference type="OMA" id="IEEPRAC"/>
<dbReference type="Proteomes" id="UP000266841">
    <property type="component" value="Unassembled WGS sequence"/>
</dbReference>
<organism evidence="1 2">
    <name type="scientific">Thalassiosira oceanica</name>
    <name type="common">Marine diatom</name>
    <dbReference type="NCBI Taxonomy" id="159749"/>
    <lineage>
        <taxon>Eukaryota</taxon>
        <taxon>Sar</taxon>
        <taxon>Stramenopiles</taxon>
        <taxon>Ochrophyta</taxon>
        <taxon>Bacillariophyta</taxon>
        <taxon>Coscinodiscophyceae</taxon>
        <taxon>Thalassiosirophycidae</taxon>
        <taxon>Thalassiosirales</taxon>
        <taxon>Thalassiosiraceae</taxon>
        <taxon>Thalassiosira</taxon>
    </lineage>
</organism>
<dbReference type="CDD" id="cd09272">
    <property type="entry name" value="RNase_HI_RT_Ty1"/>
    <property type="match status" value="1"/>
</dbReference>
<evidence type="ECO:0000313" key="2">
    <source>
        <dbReference type="Proteomes" id="UP000266841"/>
    </source>
</evidence>
<comment type="caution">
    <text evidence="1">The sequence shown here is derived from an EMBL/GenBank/DDBJ whole genome shotgun (WGS) entry which is preliminary data.</text>
</comment>
<dbReference type="PANTHER" id="PTHR11439:SF463">
    <property type="entry name" value="REVERSE TRANSCRIPTASE TY1_COPIA-TYPE DOMAIN-CONTAINING PROTEIN"/>
    <property type="match status" value="1"/>
</dbReference>
<reference evidence="1 2" key="1">
    <citation type="journal article" date="2012" name="Genome Biol.">
        <title>Genome and low-iron response of an oceanic diatom adapted to chronic iron limitation.</title>
        <authorList>
            <person name="Lommer M."/>
            <person name="Specht M."/>
            <person name="Roy A.S."/>
            <person name="Kraemer L."/>
            <person name="Andreson R."/>
            <person name="Gutowska M.A."/>
            <person name="Wolf J."/>
            <person name="Bergner S.V."/>
            <person name="Schilhabel M.B."/>
            <person name="Klostermeier U.C."/>
            <person name="Beiko R.G."/>
            <person name="Rosenstiel P."/>
            <person name="Hippler M."/>
            <person name="Laroche J."/>
        </authorList>
    </citation>
    <scope>NUCLEOTIDE SEQUENCE [LARGE SCALE GENOMIC DNA]</scope>
    <source>
        <strain evidence="1 2">CCMP1005</strain>
    </source>
</reference>
<accession>K0SZZ0</accession>
<evidence type="ECO:0008006" key="3">
    <source>
        <dbReference type="Google" id="ProtNLM"/>
    </source>
</evidence>
<name>K0SZZ0_THAOC</name>
<dbReference type="PANTHER" id="PTHR11439">
    <property type="entry name" value="GAG-POL-RELATED RETROTRANSPOSON"/>
    <property type="match status" value="1"/>
</dbReference>
<dbReference type="AlphaFoldDB" id="K0SZZ0"/>
<protein>
    <recommendedName>
        <fullName evidence="3">Reverse transcriptase Ty1/copia-type domain-containing protein</fullName>
    </recommendedName>
</protein>
<sequence length="405" mass="45485">MDVKTADIQNAFIKAPCTEKVYTTLGPEFGEEAGKTALIVRAVYGLKSSAAAFRNHLAECMRHMGYVSCLADPDLWMKPAVRERDGFQFYEYVLLYVDDVMAIGDNPTVVLEKIDKYFGLKPGSLADPTMYLGAKVRPMTMNNGQQCWGMSASQYVQEAVKNVAQAAKELDGFSLPKQAINPFPTGYEAESDVSPELAPELASFYQSQIGVLRWIVELGRVDIITEVSNLASQLALPRQGHLEAVLHIYSYLRDKHNARLALDPTYPKIERDDFMGCDWKQSYGDVEEAIPPNMPPPRGKEVDLRMYVDSDHAGEKKTRRSQTGFFIFLNSALIQWLSKRQPTIETSVFDAEFVALKNGMECLRGLRYKLRMMGVPISGPSYIYGDNMSVIKNTQTPQSTLKKKR</sequence>
<dbReference type="eggNOG" id="KOG0017">
    <property type="taxonomic scope" value="Eukaryota"/>
</dbReference>
<gene>
    <name evidence="1" type="ORF">THAOC_08085</name>
</gene>
<evidence type="ECO:0000313" key="1">
    <source>
        <dbReference type="EMBL" id="EJK70544.1"/>
    </source>
</evidence>
<proteinExistence type="predicted"/>
<dbReference type="OrthoDB" id="420989at2759"/>
<keyword evidence="2" id="KW-1185">Reference proteome</keyword>